<dbReference type="PANTHER" id="PTHR12320:SF1">
    <property type="entry name" value="PROTEIN PHOSPHATASE PTC7 HOMOLOG"/>
    <property type="match status" value="1"/>
</dbReference>
<dbReference type="OrthoDB" id="60843at2759"/>
<reference evidence="2" key="1">
    <citation type="submission" date="2019-11" db="EMBL/GenBank/DDBJ databases">
        <authorList>
            <person name="Liu Y."/>
            <person name="Hou J."/>
            <person name="Li T.-Q."/>
            <person name="Guan C.-H."/>
            <person name="Wu X."/>
            <person name="Wu H.-Z."/>
            <person name="Ling F."/>
            <person name="Zhang R."/>
            <person name="Shi X.-G."/>
            <person name="Ren J.-P."/>
            <person name="Chen E.-F."/>
            <person name="Sun J.-M."/>
        </authorList>
    </citation>
    <scope>NUCLEOTIDE SEQUENCE</scope>
    <source>
        <strain evidence="2">Adult_tree_wgs_1</strain>
        <tissue evidence="2">Leaves</tissue>
    </source>
</reference>
<accession>A0A834G9N2</accession>
<dbReference type="GO" id="GO:0046872">
    <property type="term" value="F:metal ion binding"/>
    <property type="evidence" value="ECO:0007669"/>
    <property type="project" value="UniProtKB-UniRule"/>
</dbReference>
<dbReference type="AlphaFoldDB" id="A0A834G9N2"/>
<dbReference type="EC" id="3.1.3.16" evidence="1"/>
<proteinExistence type="inferred from homology"/>
<keyword evidence="1" id="KW-0460">Magnesium</keyword>
<dbReference type="GO" id="GO:0004722">
    <property type="term" value="F:protein serine/threonine phosphatase activity"/>
    <property type="evidence" value="ECO:0007669"/>
    <property type="project" value="UniProtKB-EC"/>
</dbReference>
<comment type="similarity">
    <text evidence="1">Belongs to the PP2C family.</text>
</comment>
<protein>
    <recommendedName>
        <fullName evidence="1">Protein phosphatase</fullName>
        <ecNumber evidence="1">3.1.3.16</ecNumber>
    </recommendedName>
</protein>
<keyword evidence="1" id="KW-0378">Hydrolase</keyword>
<organism evidence="2 3">
    <name type="scientific">Rhododendron simsii</name>
    <name type="common">Sims's rhododendron</name>
    <dbReference type="NCBI Taxonomy" id="118357"/>
    <lineage>
        <taxon>Eukaryota</taxon>
        <taxon>Viridiplantae</taxon>
        <taxon>Streptophyta</taxon>
        <taxon>Embryophyta</taxon>
        <taxon>Tracheophyta</taxon>
        <taxon>Spermatophyta</taxon>
        <taxon>Magnoliopsida</taxon>
        <taxon>eudicotyledons</taxon>
        <taxon>Gunneridae</taxon>
        <taxon>Pentapetalae</taxon>
        <taxon>asterids</taxon>
        <taxon>Ericales</taxon>
        <taxon>Ericaceae</taxon>
        <taxon>Ericoideae</taxon>
        <taxon>Rhodoreae</taxon>
        <taxon>Rhododendron</taxon>
    </lineage>
</organism>
<dbReference type="PANTHER" id="PTHR12320">
    <property type="entry name" value="PROTEIN PHOSPHATASE 2C"/>
    <property type="match status" value="1"/>
</dbReference>
<evidence type="ECO:0000256" key="1">
    <source>
        <dbReference type="RuleBase" id="RU366020"/>
    </source>
</evidence>
<comment type="catalytic activity">
    <reaction evidence="1">
        <text>O-phospho-L-threonyl-[protein] + H2O = L-threonyl-[protein] + phosphate</text>
        <dbReference type="Rhea" id="RHEA:47004"/>
        <dbReference type="Rhea" id="RHEA-COMP:11060"/>
        <dbReference type="Rhea" id="RHEA-COMP:11605"/>
        <dbReference type="ChEBI" id="CHEBI:15377"/>
        <dbReference type="ChEBI" id="CHEBI:30013"/>
        <dbReference type="ChEBI" id="CHEBI:43474"/>
        <dbReference type="ChEBI" id="CHEBI:61977"/>
        <dbReference type="EC" id="3.1.3.16"/>
    </reaction>
</comment>
<dbReference type="InterPro" id="IPR039123">
    <property type="entry name" value="PPTC7"/>
</dbReference>
<dbReference type="EMBL" id="WJXA01000010">
    <property type="protein sequence ID" value="KAF7129281.1"/>
    <property type="molecule type" value="Genomic_DNA"/>
</dbReference>
<keyword evidence="1" id="KW-0479">Metal-binding</keyword>
<evidence type="ECO:0000313" key="2">
    <source>
        <dbReference type="EMBL" id="KAF7129281.1"/>
    </source>
</evidence>
<comment type="cofactor">
    <cofactor evidence="1">
        <name>Mg(2+)</name>
        <dbReference type="ChEBI" id="CHEBI:18420"/>
    </cofactor>
</comment>
<dbReference type="GO" id="GO:0009507">
    <property type="term" value="C:chloroplast"/>
    <property type="evidence" value="ECO:0007669"/>
    <property type="project" value="TreeGrafter"/>
</dbReference>
<comment type="caution">
    <text evidence="2">The sequence shown here is derived from an EMBL/GenBank/DDBJ whole genome shotgun (WGS) entry which is preliminary data.</text>
</comment>
<keyword evidence="3" id="KW-1185">Reference proteome</keyword>
<comment type="catalytic activity">
    <reaction evidence="1">
        <text>O-phospho-L-seryl-[protein] + H2O = L-seryl-[protein] + phosphate</text>
        <dbReference type="Rhea" id="RHEA:20629"/>
        <dbReference type="Rhea" id="RHEA-COMP:9863"/>
        <dbReference type="Rhea" id="RHEA-COMP:11604"/>
        <dbReference type="ChEBI" id="CHEBI:15377"/>
        <dbReference type="ChEBI" id="CHEBI:29999"/>
        <dbReference type="ChEBI" id="CHEBI:43474"/>
        <dbReference type="ChEBI" id="CHEBI:83421"/>
        <dbReference type="EC" id="3.1.3.16"/>
    </reaction>
</comment>
<gene>
    <name evidence="2" type="ORF">RHSIM_Rhsim10G0057100</name>
</gene>
<keyword evidence="1" id="KW-0904">Protein phosphatase</keyword>
<comment type="cofactor">
    <cofactor evidence="1">
        <name>Mn(2+)</name>
        <dbReference type="ChEBI" id="CHEBI:29035"/>
    </cofactor>
</comment>
<sequence>MLCICYSGINPGIYARELMDTCQTIVSNCNSMPLPKPEEVLDLSALGAESRGSSTVLVAYFDGQVIVPILTPMLAIQGCVWILDCERKRNGKGSQIEEPM</sequence>
<dbReference type="Proteomes" id="UP000626092">
    <property type="component" value="Unassembled WGS sequence"/>
</dbReference>
<keyword evidence="1" id="KW-0464">Manganese</keyword>
<name>A0A834G9N2_RHOSS</name>
<evidence type="ECO:0000313" key="3">
    <source>
        <dbReference type="Proteomes" id="UP000626092"/>
    </source>
</evidence>